<dbReference type="GO" id="GO:0006508">
    <property type="term" value="P:proteolysis"/>
    <property type="evidence" value="ECO:0007669"/>
    <property type="project" value="UniProtKB-KW"/>
</dbReference>
<dbReference type="PROSITE" id="PS00134">
    <property type="entry name" value="TRYPSIN_HIS"/>
    <property type="match status" value="1"/>
</dbReference>
<evidence type="ECO:0000256" key="2">
    <source>
        <dbReference type="RuleBase" id="RU363034"/>
    </source>
</evidence>
<dbReference type="InterPro" id="IPR033116">
    <property type="entry name" value="TRYPSIN_SER"/>
</dbReference>
<protein>
    <recommendedName>
        <fullName evidence="4">Peptidase S1 domain-containing protein</fullName>
    </recommendedName>
</protein>
<dbReference type="SUPFAM" id="SSF50494">
    <property type="entry name" value="Trypsin-like serine proteases"/>
    <property type="match status" value="1"/>
</dbReference>
<dbReference type="PANTHER" id="PTHR24253:SF176">
    <property type="entry name" value="CORIN, ISOFORM B"/>
    <property type="match status" value="1"/>
</dbReference>
<dbReference type="Pfam" id="PF00089">
    <property type="entry name" value="Trypsin"/>
    <property type="match status" value="1"/>
</dbReference>
<dbReference type="InterPro" id="IPR009003">
    <property type="entry name" value="Peptidase_S1_PA"/>
</dbReference>
<dbReference type="FunFam" id="2.40.10.10:FF:000039">
    <property type="entry name" value="Brain-specific serine protease 4"/>
    <property type="match status" value="1"/>
</dbReference>
<comment type="caution">
    <text evidence="5">The sequence shown here is derived from an EMBL/GenBank/DDBJ whole genome shotgun (WGS) entry which is preliminary data.</text>
</comment>
<dbReference type="PROSITE" id="PS00135">
    <property type="entry name" value="TRYPSIN_SER"/>
    <property type="match status" value="1"/>
</dbReference>
<dbReference type="PROSITE" id="PS50240">
    <property type="entry name" value="TRYPSIN_DOM"/>
    <property type="match status" value="1"/>
</dbReference>
<feature type="chain" id="PRO_5043764940" description="Peptidase S1 domain-containing protein" evidence="3">
    <location>
        <begin position="25"/>
        <end position="315"/>
    </location>
</feature>
<evidence type="ECO:0000256" key="3">
    <source>
        <dbReference type="SAM" id="SignalP"/>
    </source>
</evidence>
<dbReference type="InterPro" id="IPR018114">
    <property type="entry name" value="TRYPSIN_HIS"/>
</dbReference>
<keyword evidence="2" id="KW-0645">Protease</keyword>
<feature type="signal peptide" evidence="3">
    <location>
        <begin position="1"/>
        <end position="24"/>
    </location>
</feature>
<accession>A0AAV7PEJ7</accession>
<evidence type="ECO:0000313" key="5">
    <source>
        <dbReference type="EMBL" id="KAJ1125857.1"/>
    </source>
</evidence>
<reference evidence="5" key="1">
    <citation type="journal article" date="2022" name="bioRxiv">
        <title>Sequencing and chromosome-scale assembly of the giantPleurodeles waltlgenome.</title>
        <authorList>
            <person name="Brown T."/>
            <person name="Elewa A."/>
            <person name="Iarovenko S."/>
            <person name="Subramanian E."/>
            <person name="Araus A.J."/>
            <person name="Petzold A."/>
            <person name="Susuki M."/>
            <person name="Suzuki K.-i.T."/>
            <person name="Hayashi T."/>
            <person name="Toyoda A."/>
            <person name="Oliveira C."/>
            <person name="Osipova E."/>
            <person name="Leigh N.D."/>
            <person name="Simon A."/>
            <person name="Yun M.H."/>
        </authorList>
    </citation>
    <scope>NUCLEOTIDE SEQUENCE</scope>
    <source>
        <strain evidence="5">20211129_DDA</strain>
        <tissue evidence="5">Liver</tissue>
    </source>
</reference>
<dbReference type="EMBL" id="JANPWB010000011">
    <property type="protein sequence ID" value="KAJ1125857.1"/>
    <property type="molecule type" value="Genomic_DNA"/>
</dbReference>
<dbReference type="PRINTS" id="PR00722">
    <property type="entry name" value="CHYMOTRYPSIN"/>
</dbReference>
<dbReference type="PANTHER" id="PTHR24253">
    <property type="entry name" value="TRANSMEMBRANE PROTEASE SERINE"/>
    <property type="match status" value="1"/>
</dbReference>
<dbReference type="InterPro" id="IPR001314">
    <property type="entry name" value="Peptidase_S1A"/>
</dbReference>
<name>A0AAV7PEJ7_PLEWA</name>
<keyword evidence="2" id="KW-0720">Serine protease</keyword>
<dbReference type="GO" id="GO:0004252">
    <property type="term" value="F:serine-type endopeptidase activity"/>
    <property type="evidence" value="ECO:0007669"/>
    <property type="project" value="InterPro"/>
</dbReference>
<evidence type="ECO:0000259" key="4">
    <source>
        <dbReference type="PROSITE" id="PS50240"/>
    </source>
</evidence>
<keyword evidence="6" id="KW-1185">Reference proteome</keyword>
<dbReference type="InterPro" id="IPR043504">
    <property type="entry name" value="Peptidase_S1_PA_chymotrypsin"/>
</dbReference>
<dbReference type="Proteomes" id="UP001066276">
    <property type="component" value="Chromosome 7"/>
</dbReference>
<keyword evidence="3" id="KW-0732">Signal</keyword>
<evidence type="ECO:0000256" key="1">
    <source>
        <dbReference type="ARBA" id="ARBA00023157"/>
    </source>
</evidence>
<dbReference type="AlphaFoldDB" id="A0AAV7PEJ7"/>
<dbReference type="CDD" id="cd00190">
    <property type="entry name" value="Tryp_SPc"/>
    <property type="match status" value="1"/>
</dbReference>
<dbReference type="SMART" id="SM00020">
    <property type="entry name" value="Tryp_SPc"/>
    <property type="match status" value="1"/>
</dbReference>
<evidence type="ECO:0000313" key="6">
    <source>
        <dbReference type="Proteomes" id="UP001066276"/>
    </source>
</evidence>
<dbReference type="InterPro" id="IPR001254">
    <property type="entry name" value="Trypsin_dom"/>
</dbReference>
<keyword evidence="1" id="KW-1015">Disulfide bond</keyword>
<proteinExistence type="predicted"/>
<gene>
    <name evidence="5" type="ORF">NDU88_004274</name>
</gene>
<feature type="domain" description="Peptidase S1" evidence="4">
    <location>
        <begin position="36"/>
        <end position="279"/>
    </location>
</feature>
<organism evidence="5 6">
    <name type="scientific">Pleurodeles waltl</name>
    <name type="common">Iberian ribbed newt</name>
    <dbReference type="NCBI Taxonomy" id="8319"/>
    <lineage>
        <taxon>Eukaryota</taxon>
        <taxon>Metazoa</taxon>
        <taxon>Chordata</taxon>
        <taxon>Craniata</taxon>
        <taxon>Vertebrata</taxon>
        <taxon>Euteleostomi</taxon>
        <taxon>Amphibia</taxon>
        <taxon>Batrachia</taxon>
        <taxon>Caudata</taxon>
        <taxon>Salamandroidea</taxon>
        <taxon>Salamandridae</taxon>
        <taxon>Pleurodelinae</taxon>
        <taxon>Pleurodeles</taxon>
    </lineage>
</organism>
<dbReference type="Gene3D" id="2.40.10.10">
    <property type="entry name" value="Trypsin-like serine proteases"/>
    <property type="match status" value="2"/>
</dbReference>
<keyword evidence="2" id="KW-0378">Hydrolase</keyword>
<sequence length="315" mass="33641">MAGPGLALIVLIHLSTGLFGMASAQVCGTPVVSNRIVGGQDAAKGEWPWQASVQVNGKHVCGGTLITNRWVVSAAHCYYGQNYALSSYTVCLGMYQLLSHNTNSVCSNVKRIIVNPLYNAEEGPGDILLLELVTTMDFTDFILPICMPASSVTFPSGLNCWVTGWGNIGSSSALPSPQTLQKVIVPLIDPLTCDNFYHIASTVSPTIPIILSDMICAGYEAGGKDSCQGDSGGPLACESNGTWYLAGIVSWGKGCALPNLPGVYTKVTAYTTWIQQYVPEVEFLEAHFSTNAGSITSRICPLLLLLLLLILCRLW</sequence>